<accession>A0A2S7WPR2</accession>
<keyword evidence="2 8" id="KW-0813">Transport</keyword>
<keyword evidence="10" id="KW-0732">Signal</keyword>
<evidence type="ECO:0000313" key="14">
    <source>
        <dbReference type="Proteomes" id="UP000238882"/>
    </source>
</evidence>
<evidence type="ECO:0000256" key="3">
    <source>
        <dbReference type="ARBA" id="ARBA00022452"/>
    </source>
</evidence>
<dbReference type="RefSeq" id="WP_105016194.1">
    <property type="nucleotide sequence ID" value="NZ_MSCN01000001.1"/>
</dbReference>
<dbReference type="OrthoDB" id="9768177at2"/>
<evidence type="ECO:0000313" key="13">
    <source>
        <dbReference type="EMBL" id="PQJ79600.1"/>
    </source>
</evidence>
<dbReference type="Proteomes" id="UP000238882">
    <property type="component" value="Unassembled WGS sequence"/>
</dbReference>
<dbReference type="Pfam" id="PF00593">
    <property type="entry name" value="TonB_dep_Rec_b-barrel"/>
    <property type="match status" value="1"/>
</dbReference>
<dbReference type="InterPro" id="IPR023997">
    <property type="entry name" value="TonB-dep_OMP_SusC/RagA_CS"/>
</dbReference>
<evidence type="ECO:0000256" key="6">
    <source>
        <dbReference type="ARBA" id="ARBA00023136"/>
    </source>
</evidence>
<reference evidence="13 14" key="1">
    <citation type="submission" date="2016-12" db="EMBL/GenBank/DDBJ databases">
        <title>Trade-off between light-utilization and light-protection in marine flavobacteria.</title>
        <authorList>
            <person name="Kumagai Y."/>
            <person name="Yoshizawa S."/>
            <person name="Kogure K."/>
            <person name="Iwasaki W."/>
        </authorList>
    </citation>
    <scope>NUCLEOTIDE SEQUENCE [LARGE SCALE GENOMIC DNA]</scope>
    <source>
        <strain evidence="13 14">NBRC 108759</strain>
    </source>
</reference>
<dbReference type="AlphaFoldDB" id="A0A2S7WPR2"/>
<comment type="caution">
    <text evidence="13">The sequence shown here is derived from an EMBL/GenBank/DDBJ whole genome shotgun (WGS) entry which is preliminary data.</text>
</comment>
<protein>
    <recommendedName>
        <fullName evidence="15">SusC/RagA family TonB-linked outer membrane protein</fullName>
    </recommendedName>
</protein>
<dbReference type="Gene3D" id="2.170.130.10">
    <property type="entry name" value="TonB-dependent receptor, plug domain"/>
    <property type="match status" value="1"/>
</dbReference>
<dbReference type="InterPro" id="IPR008969">
    <property type="entry name" value="CarboxyPept-like_regulatory"/>
</dbReference>
<evidence type="ECO:0000256" key="4">
    <source>
        <dbReference type="ARBA" id="ARBA00022692"/>
    </source>
</evidence>
<evidence type="ECO:0000256" key="9">
    <source>
        <dbReference type="RuleBase" id="RU003357"/>
    </source>
</evidence>
<dbReference type="EMBL" id="MSCN01000001">
    <property type="protein sequence ID" value="PQJ79600.1"/>
    <property type="molecule type" value="Genomic_DNA"/>
</dbReference>
<keyword evidence="3 8" id="KW-1134">Transmembrane beta strand</keyword>
<dbReference type="InterPro" id="IPR000531">
    <property type="entry name" value="Beta-barrel_TonB"/>
</dbReference>
<keyword evidence="4 8" id="KW-0812">Transmembrane</keyword>
<dbReference type="InterPro" id="IPR023996">
    <property type="entry name" value="TonB-dep_OMP_SusC/RagA"/>
</dbReference>
<dbReference type="InterPro" id="IPR036942">
    <property type="entry name" value="Beta-barrel_TonB_sf"/>
</dbReference>
<evidence type="ECO:0000256" key="7">
    <source>
        <dbReference type="ARBA" id="ARBA00023237"/>
    </source>
</evidence>
<evidence type="ECO:0008006" key="15">
    <source>
        <dbReference type="Google" id="ProtNLM"/>
    </source>
</evidence>
<organism evidence="13 14">
    <name type="scientific">Polaribacter porphyrae</name>
    <dbReference type="NCBI Taxonomy" id="1137780"/>
    <lineage>
        <taxon>Bacteria</taxon>
        <taxon>Pseudomonadati</taxon>
        <taxon>Bacteroidota</taxon>
        <taxon>Flavobacteriia</taxon>
        <taxon>Flavobacteriales</taxon>
        <taxon>Flavobacteriaceae</taxon>
    </lineage>
</organism>
<dbReference type="FunFam" id="2.60.40.1120:FF:000003">
    <property type="entry name" value="Outer membrane protein Omp121"/>
    <property type="match status" value="1"/>
</dbReference>
<dbReference type="Pfam" id="PF07715">
    <property type="entry name" value="Plug"/>
    <property type="match status" value="1"/>
</dbReference>
<dbReference type="InterPro" id="IPR012910">
    <property type="entry name" value="Plug_dom"/>
</dbReference>
<feature type="signal peptide" evidence="10">
    <location>
        <begin position="1"/>
        <end position="20"/>
    </location>
</feature>
<dbReference type="Gene3D" id="2.60.40.1120">
    <property type="entry name" value="Carboxypeptidase-like, regulatory domain"/>
    <property type="match status" value="1"/>
</dbReference>
<dbReference type="NCBIfam" id="TIGR04056">
    <property type="entry name" value="OMP_RagA_SusC"/>
    <property type="match status" value="1"/>
</dbReference>
<evidence type="ECO:0000256" key="1">
    <source>
        <dbReference type="ARBA" id="ARBA00004571"/>
    </source>
</evidence>
<name>A0A2S7WPR2_9FLAO</name>
<evidence type="ECO:0000256" key="8">
    <source>
        <dbReference type="PROSITE-ProRule" id="PRU01360"/>
    </source>
</evidence>
<keyword evidence="6 8" id="KW-0472">Membrane</keyword>
<dbReference type="InterPro" id="IPR018247">
    <property type="entry name" value="EF_Hand_1_Ca_BS"/>
</dbReference>
<feature type="domain" description="TonB-dependent receptor plug" evidence="12">
    <location>
        <begin position="113"/>
        <end position="220"/>
    </location>
</feature>
<dbReference type="PROSITE" id="PS00018">
    <property type="entry name" value="EF_HAND_1"/>
    <property type="match status" value="1"/>
</dbReference>
<dbReference type="InterPro" id="IPR037066">
    <property type="entry name" value="Plug_dom_sf"/>
</dbReference>
<evidence type="ECO:0000259" key="12">
    <source>
        <dbReference type="Pfam" id="PF07715"/>
    </source>
</evidence>
<evidence type="ECO:0000256" key="2">
    <source>
        <dbReference type="ARBA" id="ARBA00022448"/>
    </source>
</evidence>
<dbReference type="NCBIfam" id="TIGR04057">
    <property type="entry name" value="SusC_RagA_signa"/>
    <property type="match status" value="1"/>
</dbReference>
<feature type="chain" id="PRO_5015455688" description="SusC/RagA family TonB-linked outer membrane protein" evidence="10">
    <location>
        <begin position="21"/>
        <end position="1006"/>
    </location>
</feature>
<sequence>MKHLTLTILFTLFFGFSLSAQNVVKGTVTDENNNPIPSASILEKNTKNGTTTDFDGKYTITIANNATIIFSYLGYKSKEVKYAGQKEISISLEPDVAQLDEIVVIGYGSVSRDKVTSSISTVKGEDLVKQVASNPAEALQGRAAGVQVLSAGGNPGASPQIVIRGITSTLGSTPLIVLDGVMLPSGTSLNFLNPADIENFQILKDASAAAIYGSRASNGVVLITSKRGKEGKTKINVDISSGIQTLEKIQMAGASEYMQVINLRRTNDGNQPLYDPTNITTDTDWWDETIENFAPITNANINLSGGSEKIKYSGSVSLFDQESNYTKGWYKRFTGRFNVDFKISDKVTLSQDLSPRVEQYENTPGLLYNLLRIDPLTEVYLPQSQRTGNIFSIYEASNNLVPNPVGVASRVFNETFFFGFFSNTKLKYEITNDLTFNSQIGLNLTKSRTDAFSPTYFTNPNQQRQINTVFRNTSERFDYVLNNTLNFEKTIVDKHYINFLGGIAYDAQNVNFLNASQDGVPDDENPLLRYISAANGETVNASGSESQRNIFSAFFRAIYSFDNKYTFNASIRADSSSIFPEDGRTGIFSGVSFSWDIDSEEFFKSEIINNLKFKIATGEVGNQNIRISGQFFSVSDGNFGFGGDRVVTNFLGNFGNPDLKWETVRDQNIGIDLGMWNNAFTASIEFYKRTSEDLLFNVEPPNYTGIPGTIAQNVGSFESRGFDLQLGYNKQLGDFKLGLNLTIASNESSAVSIAPGIEQLLGQKREDLGNRFIKITEVGETVGLFQGFRTLGIFQNQTEINSHSSENGTIIQPNAQPGDLIFEDKNNDGLLNDDDMQTIGNPFADFYGGLNINLEYKKFDLSMQWYGTYGNDVFNYPSTFLNSGTQDVNIAAGTLNRVWSPTNTSATYPRLTQQDRNGNYQRPSDLFIEDASYLRLRNIQLGYNFTLPGFQNCRAFISGQNILTITGYSGFDPEVSGGGGIIDGFGVDYARNPVAKTFLLGLNLSL</sequence>
<keyword evidence="7 8" id="KW-0998">Cell outer membrane</keyword>
<evidence type="ECO:0000259" key="11">
    <source>
        <dbReference type="Pfam" id="PF00593"/>
    </source>
</evidence>
<comment type="similarity">
    <text evidence="8 9">Belongs to the TonB-dependent receptor family.</text>
</comment>
<dbReference type="InterPro" id="IPR039426">
    <property type="entry name" value="TonB-dep_rcpt-like"/>
</dbReference>
<comment type="subcellular location">
    <subcellularLocation>
        <location evidence="1 8">Cell outer membrane</location>
        <topology evidence="1 8">Multi-pass membrane protein</topology>
    </subcellularLocation>
</comment>
<keyword evidence="14" id="KW-1185">Reference proteome</keyword>
<dbReference type="SUPFAM" id="SSF56935">
    <property type="entry name" value="Porins"/>
    <property type="match status" value="1"/>
</dbReference>
<proteinExistence type="inferred from homology"/>
<feature type="domain" description="TonB-dependent receptor-like beta-barrel" evidence="11">
    <location>
        <begin position="421"/>
        <end position="742"/>
    </location>
</feature>
<gene>
    <name evidence="13" type="ORF">BTO18_10635</name>
</gene>
<dbReference type="Pfam" id="PF13715">
    <property type="entry name" value="CarbopepD_reg_2"/>
    <property type="match status" value="1"/>
</dbReference>
<evidence type="ECO:0000256" key="5">
    <source>
        <dbReference type="ARBA" id="ARBA00023077"/>
    </source>
</evidence>
<dbReference type="SUPFAM" id="SSF49464">
    <property type="entry name" value="Carboxypeptidase regulatory domain-like"/>
    <property type="match status" value="1"/>
</dbReference>
<keyword evidence="5 9" id="KW-0798">TonB box</keyword>
<dbReference type="Gene3D" id="2.40.170.20">
    <property type="entry name" value="TonB-dependent receptor, beta-barrel domain"/>
    <property type="match status" value="1"/>
</dbReference>
<evidence type="ECO:0000256" key="10">
    <source>
        <dbReference type="SAM" id="SignalP"/>
    </source>
</evidence>
<dbReference type="PROSITE" id="PS52016">
    <property type="entry name" value="TONB_DEPENDENT_REC_3"/>
    <property type="match status" value="1"/>
</dbReference>
<dbReference type="GO" id="GO:0009279">
    <property type="term" value="C:cell outer membrane"/>
    <property type="evidence" value="ECO:0007669"/>
    <property type="project" value="UniProtKB-SubCell"/>
</dbReference>